<keyword evidence="1" id="KW-1133">Transmembrane helix</keyword>
<reference evidence="2 3" key="1">
    <citation type="submission" date="2019-03" db="EMBL/GenBank/DDBJ databases">
        <title>First draft genome of Liparis tanakae, snailfish: a comprehensive survey of snailfish specific genes.</title>
        <authorList>
            <person name="Kim W."/>
            <person name="Song I."/>
            <person name="Jeong J.-H."/>
            <person name="Kim D."/>
            <person name="Kim S."/>
            <person name="Ryu S."/>
            <person name="Song J.Y."/>
            <person name="Lee S.K."/>
        </authorList>
    </citation>
    <scope>NUCLEOTIDE SEQUENCE [LARGE SCALE GENOMIC DNA]</scope>
    <source>
        <tissue evidence="2">Muscle</tissue>
    </source>
</reference>
<keyword evidence="1" id="KW-0812">Transmembrane</keyword>
<accession>A0A4Z2E1V5</accession>
<evidence type="ECO:0000313" key="3">
    <source>
        <dbReference type="Proteomes" id="UP000314294"/>
    </source>
</evidence>
<proteinExistence type="predicted"/>
<name>A0A4Z2E1V5_9TELE</name>
<organism evidence="2 3">
    <name type="scientific">Liparis tanakae</name>
    <name type="common">Tanaka's snailfish</name>
    <dbReference type="NCBI Taxonomy" id="230148"/>
    <lineage>
        <taxon>Eukaryota</taxon>
        <taxon>Metazoa</taxon>
        <taxon>Chordata</taxon>
        <taxon>Craniata</taxon>
        <taxon>Vertebrata</taxon>
        <taxon>Euteleostomi</taxon>
        <taxon>Actinopterygii</taxon>
        <taxon>Neopterygii</taxon>
        <taxon>Teleostei</taxon>
        <taxon>Neoteleostei</taxon>
        <taxon>Acanthomorphata</taxon>
        <taxon>Eupercaria</taxon>
        <taxon>Perciformes</taxon>
        <taxon>Cottioidei</taxon>
        <taxon>Cottales</taxon>
        <taxon>Liparidae</taxon>
        <taxon>Liparis</taxon>
    </lineage>
</organism>
<comment type="caution">
    <text evidence="2">The sequence shown here is derived from an EMBL/GenBank/DDBJ whole genome shotgun (WGS) entry which is preliminary data.</text>
</comment>
<dbReference type="EMBL" id="SRLO01021202">
    <property type="protein sequence ID" value="TNN22741.1"/>
    <property type="molecule type" value="Genomic_DNA"/>
</dbReference>
<feature type="transmembrane region" description="Helical" evidence="1">
    <location>
        <begin position="95"/>
        <end position="119"/>
    </location>
</feature>
<evidence type="ECO:0000256" key="1">
    <source>
        <dbReference type="SAM" id="Phobius"/>
    </source>
</evidence>
<sequence length="126" mass="13985">MSAHQSLSGSSSGRLLPVCLGANICVKTQFDEDCVYIPLDLRWIFLAVPTRPAGPISLVHPVGGHLVRDSRSNACLQCNRTTTTLVLWLYSGPVLALWLPEARLSLLFLLLFQIIYYTLKTRTGTR</sequence>
<gene>
    <name evidence="2" type="ORF">EYF80_067143</name>
</gene>
<protein>
    <submittedName>
        <fullName evidence="2">Uncharacterized protein</fullName>
    </submittedName>
</protein>
<keyword evidence="3" id="KW-1185">Reference proteome</keyword>
<dbReference type="Proteomes" id="UP000314294">
    <property type="component" value="Unassembled WGS sequence"/>
</dbReference>
<keyword evidence="1" id="KW-0472">Membrane</keyword>
<evidence type="ECO:0000313" key="2">
    <source>
        <dbReference type="EMBL" id="TNN22741.1"/>
    </source>
</evidence>
<dbReference type="AlphaFoldDB" id="A0A4Z2E1V5"/>